<dbReference type="FunFam" id="3.40.50.2000:FF:000003">
    <property type="entry name" value="Alpha-1,4 glucan phosphorylase"/>
    <property type="match status" value="1"/>
</dbReference>
<dbReference type="NCBIfam" id="TIGR02093">
    <property type="entry name" value="P_ylase"/>
    <property type="match status" value="1"/>
</dbReference>
<reference evidence="1 2" key="1">
    <citation type="journal article" date="2017" name="Genome Announc.">
        <title>Draft Genome Sequences of Four Alkaliphilic Bacteria Belonging to the Anaerobacillus Genus.</title>
        <authorList>
            <person name="Bassil N.M."/>
            <person name="Lloyd J.R."/>
        </authorList>
    </citation>
    <scope>NUCLEOTIDE SEQUENCE [LARGE SCALE GENOMIC DNA]</scope>
    <source>
        <strain evidence="1 2">NB2006</strain>
    </source>
</reference>
<keyword evidence="1" id="KW-0808">Transferase</keyword>
<dbReference type="PANTHER" id="PTHR11468">
    <property type="entry name" value="GLYCOGEN PHOSPHORYLASE"/>
    <property type="match status" value="1"/>
</dbReference>
<dbReference type="PIRSF" id="PIRSF000460">
    <property type="entry name" value="Pprylas_GlgP"/>
    <property type="match status" value="1"/>
</dbReference>
<proteinExistence type="predicted"/>
<dbReference type="GO" id="GO:0005737">
    <property type="term" value="C:cytoplasm"/>
    <property type="evidence" value="ECO:0007669"/>
    <property type="project" value="UniProtKB-SubCell"/>
</dbReference>
<dbReference type="Proteomes" id="UP000180175">
    <property type="component" value="Chromosome"/>
</dbReference>
<gene>
    <name evidence="1" type="ORF">AWH56_013470</name>
</gene>
<organism evidence="1 2">
    <name type="scientific">Anaerobacillus isosaccharinicus</name>
    <dbReference type="NCBI Taxonomy" id="1532552"/>
    <lineage>
        <taxon>Bacteria</taxon>
        <taxon>Bacillati</taxon>
        <taxon>Bacillota</taxon>
        <taxon>Bacilli</taxon>
        <taxon>Bacillales</taxon>
        <taxon>Bacillaceae</taxon>
        <taxon>Anaerobacillus</taxon>
    </lineage>
</organism>
<dbReference type="SUPFAM" id="SSF53756">
    <property type="entry name" value="UDP-Glycosyltransferase/glycogen phosphorylase"/>
    <property type="match status" value="1"/>
</dbReference>
<evidence type="ECO:0000313" key="2">
    <source>
        <dbReference type="Proteomes" id="UP000180175"/>
    </source>
</evidence>
<evidence type="ECO:0000313" key="1">
    <source>
        <dbReference type="EMBL" id="QOY38608.2"/>
    </source>
</evidence>
<keyword evidence="2" id="KW-1185">Reference proteome</keyword>
<dbReference type="InterPro" id="IPR011833">
    <property type="entry name" value="Glycg_phsphrylas"/>
</dbReference>
<dbReference type="CDD" id="cd04300">
    <property type="entry name" value="GT35_Glycogen_Phosphorylase"/>
    <property type="match status" value="1"/>
</dbReference>
<dbReference type="InterPro" id="IPR035090">
    <property type="entry name" value="Pyridoxal_P_attach_site"/>
</dbReference>
<dbReference type="OrthoDB" id="9760804at2"/>
<dbReference type="EMBL" id="CP063356">
    <property type="protein sequence ID" value="QOY38608.2"/>
    <property type="molecule type" value="Genomic_DNA"/>
</dbReference>
<sequence>MRVSNNENHEALKIEGSNIFADKQTFMKEFVQTLATNSSKALDEASSIDFYNTLGTMIRSHVSKNWISTNKQYNQSGEKQVYYFSMEFLMGRLLQSNMLNLNILSVVNEGLEELGINFASISEEEHDAGLGNGGLGRLAACFLDSIASLQLPGHGCGIRYKYGLFEQKLIDGYQVELPDYWLKEDYVWEVRRSDRSVNVRFGGYVETKVVDGDILFDHKNYETVLAVPYDVPVVGFENKTVNTLRLWSAEPSNSEQDFHSSNRENYYKFLNYKRSIESISEFLYPDDSHFEGKKLRLKQQYFLVSAGLQSILNSYKRRSNQSLQDLHDKATFHINDTHPALIVPELMRILMDDEGFGWDEAWEITTKTCAYTNHTTLVEALEKWPVSLFQELLPRIYMIVEEINERFCRELWAKHPGEYDRISDLAIIAHNQIRMAHLAIVGSFSVNGVAKLHTEILKQREMNNFYTVFPEKFNNKTNGITHRRWLMNSNPKLSSYITEAIGQRWIKQPRDLIGLVKYAKDAAFQEKIAKVKLDNKLILADYIKNKTGIIVDEHSIFDVQVKRLHAYKRQLLNVFHIMELYNLLRENPNIDMVPRTFIFGAKAAPSYTFAKKIIKLINTVANVVNNDPYIQGKLKVVFLENYSVSMAEKIIPAADVSEQISTASKEASGTGNMKFMMNGALTIGTLDGANVEIHDMVGNENIFIFGLTSEQVLNYYNYGGYVARDIYNCDPRVRTVLDQLLDGFCGNDKVEFKDIYYQILSNNDEYFVLKDFDSYVEAHQKVDLNYRDQKEWLKKSIINIAHSGKFSSDRTISEYATEIWGIRPFLVE</sequence>
<dbReference type="InterPro" id="IPR000811">
    <property type="entry name" value="Glyco_trans_35"/>
</dbReference>
<dbReference type="GO" id="GO:0030170">
    <property type="term" value="F:pyridoxal phosphate binding"/>
    <property type="evidence" value="ECO:0007669"/>
    <property type="project" value="InterPro"/>
</dbReference>
<dbReference type="FunFam" id="3.40.50.2000:FF:000153">
    <property type="entry name" value="Alpha-1,4 glucan phosphorylase"/>
    <property type="match status" value="1"/>
</dbReference>
<dbReference type="KEGG" id="aia:AWH56_013470"/>
<reference evidence="1 2" key="2">
    <citation type="journal article" date="2019" name="Int. J. Syst. Evol. Microbiol.">
        <title>Anaerobacillus isosaccharinicus sp. nov., an alkaliphilic bacterium which degrades isosaccharinic acid.</title>
        <authorList>
            <person name="Bassil N.M."/>
            <person name="Lloyd J.R."/>
        </authorList>
    </citation>
    <scope>NUCLEOTIDE SEQUENCE [LARGE SCALE GENOMIC DNA]</scope>
    <source>
        <strain evidence="1 2">NB2006</strain>
    </source>
</reference>
<keyword evidence="1" id="KW-0328">Glycosyltransferase</keyword>
<protein>
    <submittedName>
        <fullName evidence="1">Glycogen/starch/alpha-glucan phosphorylase</fullName>
        <ecNumber evidence="1">2.4.1.1</ecNumber>
    </submittedName>
</protein>
<dbReference type="Pfam" id="PF00343">
    <property type="entry name" value="Phosphorylase"/>
    <property type="match status" value="1"/>
</dbReference>
<dbReference type="PANTHER" id="PTHR11468:SF3">
    <property type="entry name" value="GLYCOGEN PHOSPHORYLASE, LIVER FORM"/>
    <property type="match status" value="1"/>
</dbReference>
<dbReference type="PROSITE" id="PS00102">
    <property type="entry name" value="PHOSPHORYLASE"/>
    <property type="match status" value="1"/>
</dbReference>
<dbReference type="GO" id="GO:0008184">
    <property type="term" value="F:glycogen phosphorylase activity"/>
    <property type="evidence" value="ECO:0007669"/>
    <property type="project" value="InterPro"/>
</dbReference>
<dbReference type="EC" id="2.4.1.1" evidence="1"/>
<accession>A0A7S7LCN6</accession>
<name>A0A7S7LCN6_9BACI</name>
<dbReference type="Gene3D" id="3.40.50.2000">
    <property type="entry name" value="Glycogen Phosphorylase B"/>
    <property type="match status" value="2"/>
</dbReference>
<dbReference type="GO" id="GO:0005980">
    <property type="term" value="P:glycogen catabolic process"/>
    <property type="evidence" value="ECO:0007669"/>
    <property type="project" value="UniProtKB-ARBA"/>
</dbReference>